<feature type="transmembrane region" description="Helical" evidence="6">
    <location>
        <begin position="108"/>
        <end position="128"/>
    </location>
</feature>
<protein>
    <submittedName>
        <fullName evidence="9">Ion transport domain-containing protein</fullName>
    </submittedName>
</protein>
<keyword evidence="3 6" id="KW-1133">Transmembrane helix</keyword>
<keyword evidence="8" id="KW-1185">Reference proteome</keyword>
<reference evidence="9" key="1">
    <citation type="submission" date="2022-11" db="UniProtKB">
        <authorList>
            <consortium name="WormBaseParasite"/>
        </authorList>
    </citation>
    <scope>IDENTIFICATION</scope>
</reference>
<comment type="subcellular location">
    <subcellularLocation>
        <location evidence="1">Membrane</location>
        <topology evidence="1">Multi-pass membrane protein</topology>
    </subcellularLocation>
</comment>
<dbReference type="GO" id="GO:0005886">
    <property type="term" value="C:plasma membrane"/>
    <property type="evidence" value="ECO:0007669"/>
    <property type="project" value="TreeGrafter"/>
</dbReference>
<keyword evidence="5" id="KW-0175">Coiled coil</keyword>
<feature type="transmembrane region" description="Helical" evidence="6">
    <location>
        <begin position="26"/>
        <end position="44"/>
    </location>
</feature>
<organism evidence="8 9">
    <name type="scientific">Acrobeloides nanus</name>
    <dbReference type="NCBI Taxonomy" id="290746"/>
    <lineage>
        <taxon>Eukaryota</taxon>
        <taxon>Metazoa</taxon>
        <taxon>Ecdysozoa</taxon>
        <taxon>Nematoda</taxon>
        <taxon>Chromadorea</taxon>
        <taxon>Rhabditida</taxon>
        <taxon>Tylenchina</taxon>
        <taxon>Cephalobomorpha</taxon>
        <taxon>Cephaloboidea</taxon>
        <taxon>Cephalobidae</taxon>
        <taxon>Acrobeloides</taxon>
    </lineage>
</organism>
<keyword evidence="4 6" id="KW-0472">Membrane</keyword>
<evidence type="ECO:0000256" key="2">
    <source>
        <dbReference type="ARBA" id="ARBA00022692"/>
    </source>
</evidence>
<keyword evidence="2 6" id="KW-0812">Transmembrane</keyword>
<evidence type="ECO:0000256" key="4">
    <source>
        <dbReference type="ARBA" id="ARBA00023136"/>
    </source>
</evidence>
<dbReference type="WBParaSite" id="ACRNAN_Path_1451.g5696.t1">
    <property type="protein sequence ID" value="ACRNAN_Path_1451.g5696.t1"/>
    <property type="gene ID" value="ACRNAN_Path_1451.g5696"/>
</dbReference>
<feature type="transmembrane region" description="Helical" evidence="6">
    <location>
        <begin position="203"/>
        <end position="224"/>
    </location>
</feature>
<evidence type="ECO:0000313" key="9">
    <source>
        <dbReference type="WBParaSite" id="ACRNAN_Path_1451.g5696.t1"/>
    </source>
</evidence>
<accession>A0A914C0Q2</accession>
<evidence type="ECO:0000313" key="8">
    <source>
        <dbReference type="Proteomes" id="UP000887540"/>
    </source>
</evidence>
<evidence type="ECO:0000259" key="7">
    <source>
        <dbReference type="Pfam" id="PF00520"/>
    </source>
</evidence>
<dbReference type="GO" id="GO:0030001">
    <property type="term" value="P:metal ion transport"/>
    <property type="evidence" value="ECO:0007669"/>
    <property type="project" value="TreeGrafter"/>
</dbReference>
<feature type="coiled-coil region" evidence="5">
    <location>
        <begin position="355"/>
        <end position="382"/>
    </location>
</feature>
<proteinExistence type="predicted"/>
<dbReference type="Proteomes" id="UP000887540">
    <property type="component" value="Unplaced"/>
</dbReference>
<dbReference type="Pfam" id="PF00520">
    <property type="entry name" value="Ion_trans"/>
    <property type="match status" value="1"/>
</dbReference>
<dbReference type="InterPro" id="IPR050927">
    <property type="entry name" value="TRPM"/>
</dbReference>
<evidence type="ECO:0000256" key="5">
    <source>
        <dbReference type="SAM" id="Coils"/>
    </source>
</evidence>
<dbReference type="GO" id="GO:0005261">
    <property type="term" value="F:monoatomic cation channel activity"/>
    <property type="evidence" value="ECO:0007669"/>
    <property type="project" value="TreeGrafter"/>
</dbReference>
<dbReference type="AlphaFoldDB" id="A0A914C0Q2"/>
<name>A0A914C0Q2_9BILA</name>
<evidence type="ECO:0000256" key="6">
    <source>
        <dbReference type="SAM" id="Phobius"/>
    </source>
</evidence>
<dbReference type="InterPro" id="IPR005821">
    <property type="entry name" value="Ion_trans_dom"/>
</dbReference>
<dbReference type="PANTHER" id="PTHR13800">
    <property type="entry name" value="TRANSIENT RECEPTOR POTENTIAL CATION CHANNEL, SUBFAMILY M, MEMBER 6"/>
    <property type="match status" value="1"/>
</dbReference>
<evidence type="ECO:0000256" key="1">
    <source>
        <dbReference type="ARBA" id="ARBA00004141"/>
    </source>
</evidence>
<sequence length="458" mass="53817">MEMLRRFMISAPTTFREKWDTFFENFWNALTTFAVCGFLIGFGFRLMPNISISSNLPMATLSSYTVSIKRDIGRIILALDSVPWVIKMLDYLSIHPKFGPYIYAAGKMVLNSIYVIILLSISLLAFGLPRQSISFPNEEWHWLLIRNIFYKPYFMVYGEVYADEIDLCDDEAWEGHLGNGIPLNEFNKTNTIHCVPGYWIPPILMTIFLIVATFLLLSMLIATFNQIFDRVRRTAHQIWLFQRYNQVIQYECTPCIPPPFTPIYYFYALIKYIWRRYNSCDRGSKRLDEKNKHDDKHTMFDWSLKLYLSKEQIETLHDFEEECMEELFKNKDKSKSIEERIKISSAKTDIMYTKLNNIEGEEMNVNSRLNELEDKIKDVNEKQTIIINYLQKLTENQDIIKQRPHDFEFLGNEGTRRTSRNRSNEEAIIINEDSTSEISPGMSSEIGSNVFINNEDDE</sequence>
<evidence type="ECO:0000256" key="3">
    <source>
        <dbReference type="ARBA" id="ARBA00022989"/>
    </source>
</evidence>
<dbReference type="PANTHER" id="PTHR13800:SF1">
    <property type="entry name" value="TRANSIENT RECEPTOR POTENTIAL CATION CHANNEL TRPM"/>
    <property type="match status" value="1"/>
</dbReference>
<feature type="domain" description="Ion transport" evidence="7">
    <location>
        <begin position="1"/>
        <end position="234"/>
    </location>
</feature>